<dbReference type="NCBIfam" id="NF002449">
    <property type="entry name" value="PRK01617.1"/>
    <property type="match status" value="1"/>
</dbReference>
<comment type="caution">
    <text evidence="2">The sequence shown here is derived from an EMBL/GenBank/DDBJ whole genome shotgun (WGS) entry which is preliminary data.</text>
</comment>
<dbReference type="InterPro" id="IPR004027">
    <property type="entry name" value="SEC_C_motif"/>
</dbReference>
<dbReference type="Gene3D" id="3.10.450.50">
    <property type="match status" value="1"/>
</dbReference>
<dbReference type="InterPro" id="IPR048469">
    <property type="entry name" value="YchJ-like_M"/>
</dbReference>
<dbReference type="InterPro" id="IPR032710">
    <property type="entry name" value="NTF2-like_dom_sf"/>
</dbReference>
<dbReference type="PANTHER" id="PTHR33747:SF1">
    <property type="entry name" value="ADENYLATE CYCLASE-ASSOCIATED CAP C-TERMINAL DOMAIN-CONTAINING PROTEIN"/>
    <property type="match status" value="1"/>
</dbReference>
<dbReference type="SUPFAM" id="SSF103642">
    <property type="entry name" value="Sec-C motif"/>
    <property type="match status" value="1"/>
</dbReference>
<dbReference type="PANTHER" id="PTHR33747">
    <property type="entry name" value="UPF0225 PROTEIN SCO1677"/>
    <property type="match status" value="1"/>
</dbReference>
<evidence type="ECO:0000313" key="2">
    <source>
        <dbReference type="EMBL" id="MBC8519829.1"/>
    </source>
</evidence>
<dbReference type="SUPFAM" id="SSF54427">
    <property type="entry name" value="NTF2-like"/>
    <property type="match status" value="1"/>
</dbReference>
<protein>
    <submittedName>
        <fullName evidence="2">YchJ family protein</fullName>
    </submittedName>
</protein>
<gene>
    <name evidence="2" type="ORF">H8D24_05430</name>
</gene>
<proteinExistence type="predicted"/>
<evidence type="ECO:0000259" key="1">
    <source>
        <dbReference type="Pfam" id="PF17775"/>
    </source>
</evidence>
<dbReference type="EMBL" id="JACNFK010000027">
    <property type="protein sequence ID" value="MBC8519829.1"/>
    <property type="molecule type" value="Genomic_DNA"/>
</dbReference>
<feature type="domain" description="YchJ-like middle NTF2-like" evidence="1">
    <location>
        <begin position="28"/>
        <end position="127"/>
    </location>
</feature>
<name>A0A8J6P404_9GAMM</name>
<dbReference type="NCBIfam" id="NF002486">
    <property type="entry name" value="PRK01752.1"/>
    <property type="match status" value="1"/>
</dbReference>
<dbReference type="AlphaFoldDB" id="A0A8J6P404"/>
<accession>A0A8J6P404</accession>
<evidence type="ECO:0000313" key="3">
    <source>
        <dbReference type="Proteomes" id="UP000654401"/>
    </source>
</evidence>
<dbReference type="Pfam" id="PF02810">
    <property type="entry name" value="SEC-C"/>
    <property type="match status" value="1"/>
</dbReference>
<dbReference type="Proteomes" id="UP000654401">
    <property type="component" value="Unassembled WGS sequence"/>
</dbReference>
<sequence>MSDCYCGSGKPYSECCEPYLKGDSFPDTAEALMRSRYSAYVAGEVDYIHNTLHPDHRADHDLDAARKWSQDSEWLGLEIISTSNGDKGDATGIVEFKAGYRDKSGTHYAHEVSRFKRVDGKWVYVDGDMPKPETFRNKEKKVGRNEPCPCGSGKKYKKCCGR</sequence>
<dbReference type="Pfam" id="PF17775">
    <property type="entry name" value="YchJ_M-like"/>
    <property type="match status" value="1"/>
</dbReference>
<reference evidence="2 3" key="1">
    <citation type="submission" date="2020-08" db="EMBL/GenBank/DDBJ databases">
        <title>Bridging the membrane lipid divide: bacteria of the FCB group superphylum have the potential to synthesize archaeal ether lipids.</title>
        <authorList>
            <person name="Villanueva L."/>
            <person name="Von Meijenfeldt F.A.B."/>
            <person name="Westbye A.B."/>
            <person name="Yadav S."/>
            <person name="Hopmans E.C."/>
            <person name="Dutilh B.E."/>
            <person name="Sinninghe Damste J.S."/>
        </authorList>
    </citation>
    <scope>NUCLEOTIDE SEQUENCE [LARGE SCALE GENOMIC DNA]</scope>
    <source>
        <strain evidence="2">NIOZ-UU100</strain>
    </source>
</reference>
<organism evidence="2 3">
    <name type="scientific">Candidatus Thiopontia autotrophica</name>
    <dbReference type="NCBI Taxonomy" id="2841688"/>
    <lineage>
        <taxon>Bacteria</taxon>
        <taxon>Pseudomonadati</taxon>
        <taxon>Pseudomonadota</taxon>
        <taxon>Gammaproteobacteria</taxon>
        <taxon>Candidatus Thiopontia</taxon>
    </lineage>
</organism>